<reference evidence="4" key="1">
    <citation type="submission" date="2023-07" db="EMBL/GenBank/DDBJ databases">
        <title>Marinobacter sp. chi1 genome sequencing and assembly.</title>
        <authorList>
            <person name="Park S."/>
        </authorList>
    </citation>
    <scope>NUCLEOTIDE SEQUENCE</scope>
    <source>
        <strain evidence="4">Chi1</strain>
    </source>
</reference>
<comment type="caution">
    <text evidence="4">The sequence shown here is derived from an EMBL/GenBank/DDBJ whole genome shotgun (WGS) entry which is preliminary data.</text>
</comment>
<sequence>MAAHLKPRIQRIQRHLGITPDGVIGVETLTALENRLFGPSMAVDPEAGESLIVTQKGLKFLVKHEISSEAYYRKFLCSPVHPGGQSGVTIGIGYDLGYNTANQVRNDWAGMIGDATLEQLLVVCGLKGSSAKSVVKNLGDLDIPLDAAEQVFYQCTLPRYAKNTARAYPGVEKLFPDAQAALLSLVYNRGTRMSGSHRREMKAIQAWVAEQDYKAIADEIKAMKRLWENQGLPGLLKRRDDEARMVLGADREYEDDELVRL</sequence>
<dbReference type="SUPFAM" id="SSF53955">
    <property type="entry name" value="Lysozyme-like"/>
    <property type="match status" value="1"/>
</dbReference>
<keyword evidence="2 3" id="KW-0081">Bacteriolytic enzyme</keyword>
<evidence type="ECO:0000256" key="1">
    <source>
        <dbReference type="ARBA" id="ARBA00022529"/>
    </source>
</evidence>
<dbReference type="CDD" id="cd16904">
    <property type="entry name" value="pesticin_lyz-like"/>
    <property type="match status" value="1"/>
</dbReference>
<dbReference type="InterPro" id="IPR002196">
    <property type="entry name" value="Glyco_hydro_24"/>
</dbReference>
<keyword evidence="3" id="KW-0378">Hydrolase</keyword>
<name>A0ABT8VX73_9GAMM</name>
<keyword evidence="1 3" id="KW-0929">Antimicrobial</keyword>
<evidence type="ECO:0000313" key="5">
    <source>
        <dbReference type="Proteomes" id="UP001168640"/>
    </source>
</evidence>
<organism evidence="4 5">
    <name type="scientific">Marinobacter suaedae</name>
    <dbReference type="NCBI Taxonomy" id="3057675"/>
    <lineage>
        <taxon>Bacteria</taxon>
        <taxon>Pseudomonadati</taxon>
        <taxon>Pseudomonadota</taxon>
        <taxon>Gammaproteobacteria</taxon>
        <taxon>Pseudomonadales</taxon>
        <taxon>Marinobacteraceae</taxon>
        <taxon>Marinobacter</taxon>
    </lineage>
</organism>
<dbReference type="Proteomes" id="UP001168640">
    <property type="component" value="Unassembled WGS sequence"/>
</dbReference>
<evidence type="ECO:0000256" key="2">
    <source>
        <dbReference type="ARBA" id="ARBA00022638"/>
    </source>
</evidence>
<dbReference type="Pfam" id="PF00959">
    <property type="entry name" value="Phage_lysozyme"/>
    <property type="match status" value="1"/>
</dbReference>
<dbReference type="InterPro" id="IPR023347">
    <property type="entry name" value="Lysozyme_dom_sf"/>
</dbReference>
<evidence type="ECO:0000256" key="3">
    <source>
        <dbReference type="RuleBase" id="RU003788"/>
    </source>
</evidence>
<dbReference type="RefSeq" id="WP_302908758.1">
    <property type="nucleotide sequence ID" value="NZ_JAUMIS010000001.1"/>
</dbReference>
<dbReference type="InterPro" id="IPR023346">
    <property type="entry name" value="Lysozyme-like_dom_sf"/>
</dbReference>
<protein>
    <recommendedName>
        <fullName evidence="3">Lysozyme</fullName>
        <ecNumber evidence="3">3.2.1.17</ecNumber>
    </recommendedName>
</protein>
<gene>
    <name evidence="4" type="ORF">QVZ43_02635</name>
</gene>
<keyword evidence="5" id="KW-1185">Reference proteome</keyword>
<comment type="catalytic activity">
    <reaction evidence="3">
        <text>Hydrolysis of (1-&gt;4)-beta-linkages between N-acetylmuramic acid and N-acetyl-D-glucosamine residues in a peptidoglycan and between N-acetyl-D-glucosamine residues in chitodextrins.</text>
        <dbReference type="EC" id="3.2.1.17"/>
    </reaction>
</comment>
<dbReference type="EC" id="3.2.1.17" evidence="3"/>
<keyword evidence="3" id="KW-0326">Glycosidase</keyword>
<comment type="similarity">
    <text evidence="3">Belongs to the glycosyl hydrolase 24 family.</text>
</comment>
<dbReference type="EMBL" id="JAUMIS010000001">
    <property type="protein sequence ID" value="MDO3720601.1"/>
    <property type="molecule type" value="Genomic_DNA"/>
</dbReference>
<accession>A0ABT8VX73</accession>
<dbReference type="Gene3D" id="1.10.530.40">
    <property type="match status" value="1"/>
</dbReference>
<evidence type="ECO:0000313" key="4">
    <source>
        <dbReference type="EMBL" id="MDO3720601.1"/>
    </source>
</evidence>
<proteinExistence type="inferred from homology"/>